<dbReference type="InterPro" id="IPR019826">
    <property type="entry name" value="Carboxylesterase_B_AS"/>
</dbReference>
<evidence type="ECO:0000313" key="7">
    <source>
        <dbReference type="Proteomes" id="UP001152747"/>
    </source>
</evidence>
<dbReference type="SUPFAM" id="SSF53474">
    <property type="entry name" value="alpha/beta-Hydrolases"/>
    <property type="match status" value="1"/>
</dbReference>
<dbReference type="Pfam" id="PF00135">
    <property type="entry name" value="COesterase"/>
    <property type="match status" value="1"/>
</dbReference>
<dbReference type="Proteomes" id="UP001152747">
    <property type="component" value="Unassembled WGS sequence"/>
</dbReference>
<comment type="similarity">
    <text evidence="1 4">Belongs to the type-B carboxylesterase/lipase family.</text>
</comment>
<dbReference type="InterPro" id="IPR029058">
    <property type="entry name" value="AB_hydrolase_fold"/>
</dbReference>
<protein>
    <recommendedName>
        <fullName evidence="4">Carboxylic ester hydrolase</fullName>
        <ecNumber evidence="4">3.1.1.-</ecNumber>
    </recommendedName>
</protein>
<sequence length="545" mass="61075">MWWLITTSLLFAFVKCDDPKVDVVISSGNVSATIRGYQHPYGTSFRGIPYAAAPVGLLRFREAQRKDPTGFVSALGYGNICVQPSGTGSEDCLFINVFSPNNASVVSKLPVYVYIHGGGFIEGSGNMGAGIYPNLVNKGNIILVTINYRLGPFGFFSTRETMAPGNWAISDWIEGLNWVQRYITFFGGDPSRVTIGGQSSGAEAVSILTLTSLAKGLYKQAIMESGSAFGAAIMSYSQKTRDTSKQLSIKANCATSDRWESGTDFGIILNCLRGLTLNQINTIDRSLPNHRMKWAIVQDKKYLTERLEYLALKRDTSINVLLGDVNQEDLGGELHNIEHNLNSTHNTGTQLKTDLGNSYEMTYWDNSNAVKVAAYNKYITNQNWADNDHANWEARRIQLWSEMIFIGPVLRDGGYFQYRGNNVYLYSLDWLSPNALPQITNPLFRGCMHTWELQYIFSTNCNGFNCTAQDELLRNYFTTTWLNFIKFGNPTPAGSSLPFTWLTMGKQNRYLKFQPNPTMYNDYHPDSNFWACTAPTIDGYKPPFC</sequence>
<dbReference type="PANTHER" id="PTHR11559">
    <property type="entry name" value="CARBOXYLESTERASE"/>
    <property type="match status" value="1"/>
</dbReference>
<feature type="domain" description="Carboxylesterase type B" evidence="5">
    <location>
        <begin position="36"/>
        <end position="524"/>
    </location>
</feature>
<evidence type="ECO:0000256" key="2">
    <source>
        <dbReference type="ARBA" id="ARBA00022487"/>
    </source>
</evidence>
<feature type="signal peptide" evidence="4">
    <location>
        <begin position="1"/>
        <end position="16"/>
    </location>
</feature>
<keyword evidence="3 4" id="KW-0378">Hydrolase</keyword>
<dbReference type="PROSITE" id="PS00122">
    <property type="entry name" value="CARBOXYLESTERASE_B_1"/>
    <property type="match status" value="1"/>
</dbReference>
<evidence type="ECO:0000256" key="1">
    <source>
        <dbReference type="ARBA" id="ARBA00005964"/>
    </source>
</evidence>
<accession>A0A9P1J195</accession>
<name>A0A9P1J195_9PELO</name>
<dbReference type="EC" id="3.1.1.-" evidence="4"/>
<evidence type="ECO:0000256" key="3">
    <source>
        <dbReference type="ARBA" id="ARBA00022801"/>
    </source>
</evidence>
<evidence type="ECO:0000256" key="4">
    <source>
        <dbReference type="RuleBase" id="RU361235"/>
    </source>
</evidence>
<evidence type="ECO:0000259" key="5">
    <source>
        <dbReference type="Pfam" id="PF00135"/>
    </source>
</evidence>
<dbReference type="GO" id="GO:0052689">
    <property type="term" value="F:carboxylic ester hydrolase activity"/>
    <property type="evidence" value="ECO:0007669"/>
    <property type="project" value="UniProtKB-KW"/>
</dbReference>
<comment type="caution">
    <text evidence="6">The sequence shown here is derived from an EMBL/GenBank/DDBJ whole genome shotgun (WGS) entry which is preliminary data.</text>
</comment>
<gene>
    <name evidence="6" type="ORF">CAMP_LOCUS17064</name>
</gene>
<keyword evidence="4" id="KW-0732">Signal</keyword>
<dbReference type="InterPro" id="IPR050309">
    <property type="entry name" value="Type-B_Carboxylest/Lipase"/>
</dbReference>
<dbReference type="InterPro" id="IPR002018">
    <property type="entry name" value="CarbesteraseB"/>
</dbReference>
<keyword evidence="2" id="KW-0719">Serine esterase</keyword>
<organism evidence="6 7">
    <name type="scientific">Caenorhabditis angaria</name>
    <dbReference type="NCBI Taxonomy" id="860376"/>
    <lineage>
        <taxon>Eukaryota</taxon>
        <taxon>Metazoa</taxon>
        <taxon>Ecdysozoa</taxon>
        <taxon>Nematoda</taxon>
        <taxon>Chromadorea</taxon>
        <taxon>Rhabditida</taxon>
        <taxon>Rhabditina</taxon>
        <taxon>Rhabditomorpha</taxon>
        <taxon>Rhabditoidea</taxon>
        <taxon>Rhabditidae</taxon>
        <taxon>Peloderinae</taxon>
        <taxon>Caenorhabditis</taxon>
    </lineage>
</organism>
<dbReference type="PROSITE" id="PS00941">
    <property type="entry name" value="CARBOXYLESTERASE_B_2"/>
    <property type="match status" value="1"/>
</dbReference>
<dbReference type="OrthoDB" id="5857457at2759"/>
<dbReference type="AlphaFoldDB" id="A0A9P1J195"/>
<feature type="chain" id="PRO_5040534046" description="Carboxylic ester hydrolase" evidence="4">
    <location>
        <begin position="17"/>
        <end position="545"/>
    </location>
</feature>
<dbReference type="EMBL" id="CANHGI010000006">
    <property type="protein sequence ID" value="CAI5454427.1"/>
    <property type="molecule type" value="Genomic_DNA"/>
</dbReference>
<evidence type="ECO:0000313" key="6">
    <source>
        <dbReference type="EMBL" id="CAI5454427.1"/>
    </source>
</evidence>
<dbReference type="Gene3D" id="3.40.50.1820">
    <property type="entry name" value="alpha/beta hydrolase"/>
    <property type="match status" value="1"/>
</dbReference>
<reference evidence="6" key="1">
    <citation type="submission" date="2022-11" db="EMBL/GenBank/DDBJ databases">
        <authorList>
            <person name="Kikuchi T."/>
        </authorList>
    </citation>
    <scope>NUCLEOTIDE SEQUENCE</scope>
    <source>
        <strain evidence="6">PS1010</strain>
    </source>
</reference>
<proteinExistence type="inferred from homology"/>
<dbReference type="InterPro" id="IPR019819">
    <property type="entry name" value="Carboxylesterase_B_CS"/>
</dbReference>
<keyword evidence="7" id="KW-1185">Reference proteome</keyword>